<dbReference type="PANTHER" id="PTHR24359:SF1">
    <property type="entry name" value="INHIBITOR OF NUCLEAR FACTOR KAPPA-B KINASE EPSILON SUBUNIT HOMOLOG 1-RELATED"/>
    <property type="match status" value="1"/>
</dbReference>
<organism evidence="2 3">
    <name type="scientific">Arthrobotrys conoides</name>
    <dbReference type="NCBI Taxonomy" id="74498"/>
    <lineage>
        <taxon>Eukaryota</taxon>
        <taxon>Fungi</taxon>
        <taxon>Dikarya</taxon>
        <taxon>Ascomycota</taxon>
        <taxon>Pezizomycotina</taxon>
        <taxon>Orbiliomycetes</taxon>
        <taxon>Orbiliales</taxon>
        <taxon>Orbiliaceae</taxon>
        <taxon>Arthrobotrys</taxon>
    </lineage>
</organism>
<proteinExistence type="predicted"/>
<dbReference type="InterPro" id="IPR000719">
    <property type="entry name" value="Prot_kinase_dom"/>
</dbReference>
<dbReference type="Gene3D" id="1.10.510.10">
    <property type="entry name" value="Transferase(Phosphotransferase) domain 1"/>
    <property type="match status" value="1"/>
</dbReference>
<dbReference type="Pfam" id="PF00069">
    <property type="entry name" value="Pkinase"/>
    <property type="match status" value="1"/>
</dbReference>
<dbReference type="PANTHER" id="PTHR24359">
    <property type="entry name" value="SERINE/THREONINE-PROTEIN KINASE SBK1"/>
    <property type="match status" value="1"/>
</dbReference>
<name>A0AAN8NLH3_9PEZI</name>
<reference evidence="2 3" key="1">
    <citation type="submission" date="2019-10" db="EMBL/GenBank/DDBJ databases">
        <authorList>
            <person name="Palmer J.M."/>
        </authorList>
    </citation>
    <scope>NUCLEOTIDE SEQUENCE [LARGE SCALE GENOMIC DNA]</scope>
    <source>
        <strain evidence="2 3">TWF506</strain>
    </source>
</reference>
<dbReference type="SMART" id="SM00220">
    <property type="entry name" value="S_TKc"/>
    <property type="match status" value="1"/>
</dbReference>
<keyword evidence="3" id="KW-1185">Reference proteome</keyword>
<dbReference type="PROSITE" id="PS50011">
    <property type="entry name" value="PROTEIN_KINASE_DOM"/>
    <property type="match status" value="1"/>
</dbReference>
<dbReference type="SUPFAM" id="SSF56112">
    <property type="entry name" value="Protein kinase-like (PK-like)"/>
    <property type="match status" value="1"/>
</dbReference>
<dbReference type="InterPro" id="IPR011009">
    <property type="entry name" value="Kinase-like_dom_sf"/>
</dbReference>
<evidence type="ECO:0000313" key="3">
    <source>
        <dbReference type="Proteomes" id="UP001307849"/>
    </source>
</evidence>
<sequence length="964" mass="110303">MATAVMIDNGLSLGWETSQCQSYKHFLKIVTVEQPKFPTPRERGKNIERLFYPKSDVQTIFMQDGVLRDIVCCTTCKGCRLFRGPETTAGNKLEESLIINSIIDPERPRFILLAILVCMGQSYLIRYLNPERFSDNNLDNITNEMVMRKGHLEELLPQTLSVEHFLDRFQMLRRRFDLKTFDQFVKGRRLEFDEEDILPFSIDEEHSSSTYGIVHRFEIYPCYNNITRNGIKVTKFARKILRAEIAETDFRYERDNLAFVNSLNNPNIIEMFCWYTRRKPGYKKEFTYVFPFMEASLHDVLSGKPNTPADLKNHQTTSLYNSPMWQQMVDVTSGLVAIHNPDPNLLKKQGLQPAPGGWLGYHFDFKPSNILVDSDGRFLITDFGLSVFKRRGTDDTATSTRGEESEMLYDPLGTPAYQPPGVQPAPGILPIGDVPYDIPRMRRTYDVWSLACVMTEVITYILGYDGEKGAAAVARFKGMRMADSTRDSSSAWHCRSSAANNEPRLKPSVEDWFKYMKILAGTEDPYLSTILDLLEEMFGIYSRSNSKDAEQRLRAANQREKERQESIFRGSTGIPTEEVPFSVAQWIKARGKENLIYDSELQAKYIMFVQDYYHDRSSIDSRGDRLKLRPWIEVQALKVFQSEHAKSRLRVVITFKEQNRLVAESEGSVYGTEQFIPLYHYEDLNEDFANSCAFRNTFVDRLIGFEDFSDLRQFQEAILGYRLKSESDQNIRFCWTDKEDSKWQSEIDGARVEIWTTHGLSKPPQLYGGGQKGVGLPMLNRINSGQVSTLTPPHTPREGSIITQISHAPGKSHDSSVVIFRPSHRDILVIPALQQKARLCGGCPGNWSDPSSISFIVNPPHDKFAVLRFKLESVGPRFDPLDPISCAPGMPLELKEAVLRSRDDVNKKTVFNQTCVSLRFKSEKHCLDFIAAFSRAFPWKHLYETGFFNAHFGNNRNSALVAPV</sequence>
<comment type="caution">
    <text evidence="2">The sequence shown here is derived from an EMBL/GenBank/DDBJ whole genome shotgun (WGS) entry which is preliminary data.</text>
</comment>
<dbReference type="EMBL" id="JAVHJM010000003">
    <property type="protein sequence ID" value="KAK6516185.1"/>
    <property type="molecule type" value="Genomic_DNA"/>
</dbReference>
<evidence type="ECO:0000259" key="1">
    <source>
        <dbReference type="PROSITE" id="PS50011"/>
    </source>
</evidence>
<accession>A0AAN8NLH3</accession>
<protein>
    <recommendedName>
        <fullName evidence="1">Protein kinase domain-containing protein</fullName>
    </recommendedName>
</protein>
<dbReference type="GO" id="GO:0005524">
    <property type="term" value="F:ATP binding"/>
    <property type="evidence" value="ECO:0007669"/>
    <property type="project" value="InterPro"/>
</dbReference>
<feature type="domain" description="Protein kinase" evidence="1">
    <location>
        <begin position="200"/>
        <end position="527"/>
    </location>
</feature>
<gene>
    <name evidence="2" type="ORF">TWF506_006097</name>
</gene>
<evidence type="ECO:0000313" key="2">
    <source>
        <dbReference type="EMBL" id="KAK6516185.1"/>
    </source>
</evidence>
<dbReference type="GO" id="GO:0004674">
    <property type="term" value="F:protein serine/threonine kinase activity"/>
    <property type="evidence" value="ECO:0007669"/>
    <property type="project" value="TreeGrafter"/>
</dbReference>
<dbReference type="Proteomes" id="UP001307849">
    <property type="component" value="Unassembled WGS sequence"/>
</dbReference>
<dbReference type="AlphaFoldDB" id="A0AAN8NLH3"/>